<dbReference type="Proteomes" id="UP000595197">
    <property type="component" value="Chromosome"/>
</dbReference>
<feature type="transmembrane region" description="Helical" evidence="6">
    <location>
        <begin position="147"/>
        <end position="169"/>
    </location>
</feature>
<evidence type="ECO:0000256" key="4">
    <source>
        <dbReference type="ARBA" id="ARBA00022989"/>
    </source>
</evidence>
<feature type="transmembrane region" description="Helical" evidence="6">
    <location>
        <begin position="199"/>
        <end position="219"/>
    </location>
</feature>
<feature type="transmembrane region" description="Helical" evidence="6">
    <location>
        <begin position="97"/>
        <end position="118"/>
    </location>
</feature>
<dbReference type="InterPro" id="IPR011577">
    <property type="entry name" value="Cyt_b561_bac/Ni-Hgenase"/>
</dbReference>
<accession>A0ABX7AZR4</accession>
<dbReference type="PANTHER" id="PTHR30485:SF2">
    <property type="entry name" value="BLL0597 PROTEIN"/>
    <property type="match status" value="1"/>
</dbReference>
<comment type="subcellular location">
    <subcellularLocation>
        <location evidence="1">Cell membrane</location>
        <topology evidence="1">Multi-pass membrane protein</topology>
    </subcellularLocation>
</comment>
<proteinExistence type="predicted"/>
<dbReference type="RefSeq" id="WP_201070202.1">
    <property type="nucleotide sequence ID" value="NZ_CP067420.1"/>
</dbReference>
<dbReference type="InterPro" id="IPR051542">
    <property type="entry name" value="Hydrogenase_cytochrome"/>
</dbReference>
<protein>
    <submittedName>
        <fullName evidence="8">Cytochrome b/b6 domain-containing protein</fullName>
    </submittedName>
</protein>
<dbReference type="SUPFAM" id="SSF81342">
    <property type="entry name" value="Transmembrane di-heme cytochromes"/>
    <property type="match status" value="1"/>
</dbReference>
<evidence type="ECO:0000256" key="6">
    <source>
        <dbReference type="SAM" id="Phobius"/>
    </source>
</evidence>
<evidence type="ECO:0000313" key="8">
    <source>
        <dbReference type="EMBL" id="QQP87367.1"/>
    </source>
</evidence>
<evidence type="ECO:0000313" key="9">
    <source>
        <dbReference type="Proteomes" id="UP000595197"/>
    </source>
</evidence>
<feature type="transmembrane region" description="Helical" evidence="6">
    <location>
        <begin position="39"/>
        <end position="57"/>
    </location>
</feature>
<keyword evidence="4 6" id="KW-1133">Transmembrane helix</keyword>
<evidence type="ECO:0000256" key="3">
    <source>
        <dbReference type="ARBA" id="ARBA00022692"/>
    </source>
</evidence>
<name>A0ABX7AZR4_9PROT</name>
<dbReference type="EMBL" id="CP067420">
    <property type="protein sequence ID" value="QQP87367.1"/>
    <property type="molecule type" value="Genomic_DNA"/>
</dbReference>
<reference evidence="8" key="1">
    <citation type="submission" date="2021-02" db="EMBL/GenBank/DDBJ databases">
        <title>Skermanella TT6 skin isolate.</title>
        <authorList>
            <person name="Lee K."/>
            <person name="Ganzorig M."/>
        </authorList>
    </citation>
    <scope>NUCLEOTIDE SEQUENCE</scope>
    <source>
        <strain evidence="8">TT6</strain>
    </source>
</reference>
<keyword evidence="3 6" id="KW-0812">Transmembrane</keyword>
<sequence length="220" mass="23487">MRSVTVWDLPVRLFHWLLVAAVGASWASGELGWMRVHFLSGYFILSLLLFRLAWGFIGSRSARFSDFLKGLAAALEHLRELRSSGTHPRPVLGHNPLGGWMVAALLLVLAVQAGSGLFTSDDILVDGPLVAHAGSAVVKLLSTVHRLAFDLILAMVAVHVAVIAGYLLLRRENLVRPMLTGRKIVPDSITVDPPGQAGLLPAALIAALAVALVATLVMVA</sequence>
<keyword evidence="9" id="KW-1185">Reference proteome</keyword>
<keyword evidence="2" id="KW-1003">Cell membrane</keyword>
<dbReference type="Gene3D" id="1.20.950.20">
    <property type="entry name" value="Transmembrane di-heme cytochromes, Chain C"/>
    <property type="match status" value="1"/>
</dbReference>
<feature type="domain" description="Cytochrome b561 bacterial/Ni-hydrogenase" evidence="7">
    <location>
        <begin position="6"/>
        <end position="181"/>
    </location>
</feature>
<gene>
    <name evidence="8" type="ORF">IGS68_14685</name>
</gene>
<dbReference type="Pfam" id="PF01292">
    <property type="entry name" value="Ni_hydr_CYTB"/>
    <property type="match status" value="1"/>
</dbReference>
<evidence type="ECO:0000256" key="2">
    <source>
        <dbReference type="ARBA" id="ARBA00022475"/>
    </source>
</evidence>
<organism evidence="8 9">
    <name type="scientific">Skermanella cutis</name>
    <dbReference type="NCBI Taxonomy" id="2775420"/>
    <lineage>
        <taxon>Bacteria</taxon>
        <taxon>Pseudomonadati</taxon>
        <taxon>Pseudomonadota</taxon>
        <taxon>Alphaproteobacteria</taxon>
        <taxon>Rhodospirillales</taxon>
        <taxon>Azospirillaceae</taxon>
        <taxon>Skermanella</taxon>
    </lineage>
</organism>
<keyword evidence="5 6" id="KW-0472">Membrane</keyword>
<evidence type="ECO:0000256" key="1">
    <source>
        <dbReference type="ARBA" id="ARBA00004651"/>
    </source>
</evidence>
<dbReference type="PANTHER" id="PTHR30485">
    <property type="entry name" value="NI/FE-HYDROGENASE 1 B-TYPE CYTOCHROME SUBUNIT"/>
    <property type="match status" value="1"/>
</dbReference>
<evidence type="ECO:0000256" key="5">
    <source>
        <dbReference type="ARBA" id="ARBA00023136"/>
    </source>
</evidence>
<evidence type="ECO:0000259" key="7">
    <source>
        <dbReference type="Pfam" id="PF01292"/>
    </source>
</evidence>
<dbReference type="InterPro" id="IPR016174">
    <property type="entry name" value="Di-haem_cyt_TM"/>
</dbReference>